<dbReference type="AlphaFoldDB" id="A0A5C8ZVX4"/>
<comment type="cofactor">
    <cofactor evidence="1">
        <name>FAD</name>
        <dbReference type="ChEBI" id="CHEBI:57692"/>
    </cofactor>
</comment>
<sequence>MINRRQFLGHMGVLTAGALLPLRLLAAAEPDVVVIGAGLSGLYAAELLEAAGLKVQVLEARDRIGGRLYTLDDVAGHPEAGGQTVGPTYGRLIFTALKHGVELKPMAYTPGSEPVAQIMDIAGQRLLPDQWPDSALNPLPPSLRQLPPDQALLQLLGDAGFETADDWLSADYAYLDRSLGAYLREQGVSDRAVELLGVNSNYGRNLDETSLLAMQRVKMLLLQGFATPGGYKVVAGGNQRLPEVMADKLATPVLRGKVVKSISRKGVGMEVACEDGSTYQPRFVLSTLPLPALRNVDIRPGLPDLQAEAVREVAYGRVLQLHLSVTRPFWQGSGFMPNVWSDGAIERVFATDPRETGQPTNLTIWINGQGVERFDGLAESAVEAAVMDDFHRAMPEAKGGAKVEKVWSWESSRFSGGSFANWLPGQIARYGNAVAESHGNLFFAGEHTARWASGMEGALESGERAANEILARNRQTT</sequence>
<dbReference type="InterPro" id="IPR006311">
    <property type="entry name" value="TAT_signal"/>
</dbReference>
<comment type="pathway">
    <text evidence="2">Plant hormone metabolism; auxin biosynthesis.</text>
</comment>
<evidence type="ECO:0000256" key="9">
    <source>
        <dbReference type="PIRSR" id="PIRSR601613-1"/>
    </source>
</evidence>
<keyword evidence="6" id="KW-0560">Oxidoreductase</keyword>
<dbReference type="EC" id="1.13.12.3" evidence="4"/>
<dbReference type="RefSeq" id="WP_148069248.1">
    <property type="nucleotide sequence ID" value="NZ_VRZA01000005.1"/>
</dbReference>
<dbReference type="PANTHER" id="PTHR10742">
    <property type="entry name" value="FLAVIN MONOAMINE OXIDASE"/>
    <property type="match status" value="1"/>
</dbReference>
<evidence type="ECO:0000256" key="4">
    <source>
        <dbReference type="ARBA" id="ARBA00012535"/>
    </source>
</evidence>
<dbReference type="InterPro" id="IPR002937">
    <property type="entry name" value="Amino_oxidase"/>
</dbReference>
<evidence type="ECO:0000256" key="5">
    <source>
        <dbReference type="ARBA" id="ARBA00017871"/>
    </source>
</evidence>
<dbReference type="PANTHER" id="PTHR10742:SF410">
    <property type="entry name" value="LYSINE-SPECIFIC HISTONE DEMETHYLASE 2"/>
    <property type="match status" value="1"/>
</dbReference>
<dbReference type="Proteomes" id="UP000321039">
    <property type="component" value="Unassembled WGS sequence"/>
</dbReference>
<evidence type="ECO:0000313" key="11">
    <source>
        <dbReference type="EMBL" id="TXS92009.1"/>
    </source>
</evidence>
<evidence type="ECO:0000313" key="12">
    <source>
        <dbReference type="Proteomes" id="UP000321039"/>
    </source>
</evidence>
<dbReference type="InterPro" id="IPR036188">
    <property type="entry name" value="FAD/NAD-bd_sf"/>
</dbReference>
<dbReference type="SUPFAM" id="SSF54373">
    <property type="entry name" value="FAD-linked reductases, C-terminal domain"/>
    <property type="match status" value="1"/>
</dbReference>
<dbReference type="SUPFAM" id="SSF51905">
    <property type="entry name" value="FAD/NAD(P)-binding domain"/>
    <property type="match status" value="1"/>
</dbReference>
<dbReference type="PRINTS" id="PR00757">
    <property type="entry name" value="AMINEOXDASEF"/>
</dbReference>
<gene>
    <name evidence="11" type="ORF">FV139_14890</name>
</gene>
<dbReference type="PROSITE" id="PS51318">
    <property type="entry name" value="TAT"/>
    <property type="match status" value="1"/>
</dbReference>
<dbReference type="Pfam" id="PF01593">
    <property type="entry name" value="Amino_oxidase"/>
    <property type="match status" value="1"/>
</dbReference>
<organism evidence="11 12">
    <name type="scientific">Parahaliea maris</name>
    <dbReference type="NCBI Taxonomy" id="2716870"/>
    <lineage>
        <taxon>Bacteria</taxon>
        <taxon>Pseudomonadati</taxon>
        <taxon>Pseudomonadota</taxon>
        <taxon>Gammaproteobacteria</taxon>
        <taxon>Cellvibrionales</taxon>
        <taxon>Halieaceae</taxon>
        <taxon>Parahaliea</taxon>
    </lineage>
</organism>
<name>A0A5C8ZVX4_9GAMM</name>
<feature type="binding site" evidence="9">
    <location>
        <position position="446"/>
    </location>
    <ligand>
        <name>FAD</name>
        <dbReference type="ChEBI" id="CHEBI:57692"/>
    </ligand>
</feature>
<feature type="domain" description="Amine oxidase" evidence="10">
    <location>
        <begin position="39"/>
        <end position="470"/>
    </location>
</feature>
<feature type="binding site" evidence="9">
    <location>
        <position position="40"/>
    </location>
    <ligand>
        <name>FAD</name>
        <dbReference type="ChEBI" id="CHEBI:57692"/>
    </ligand>
</feature>
<dbReference type="Gene3D" id="3.90.660.10">
    <property type="match status" value="1"/>
</dbReference>
<evidence type="ECO:0000256" key="6">
    <source>
        <dbReference type="ARBA" id="ARBA00023002"/>
    </source>
</evidence>
<protein>
    <recommendedName>
        <fullName evidence="5">Tryptophan 2-monooxygenase</fullName>
        <ecNumber evidence="4">1.13.12.3</ecNumber>
    </recommendedName>
</protein>
<evidence type="ECO:0000256" key="1">
    <source>
        <dbReference type="ARBA" id="ARBA00001974"/>
    </source>
</evidence>
<evidence type="ECO:0000256" key="2">
    <source>
        <dbReference type="ARBA" id="ARBA00004814"/>
    </source>
</evidence>
<comment type="similarity">
    <text evidence="3">Belongs to the tryptophan 2-monooxygenase family.</text>
</comment>
<comment type="catalytic activity">
    <reaction evidence="8">
        <text>L-tryptophan + O2 = indole-3-acetamide + CO2 + H2O</text>
        <dbReference type="Rhea" id="RHEA:16165"/>
        <dbReference type="ChEBI" id="CHEBI:15377"/>
        <dbReference type="ChEBI" id="CHEBI:15379"/>
        <dbReference type="ChEBI" id="CHEBI:16031"/>
        <dbReference type="ChEBI" id="CHEBI:16526"/>
        <dbReference type="ChEBI" id="CHEBI:57912"/>
        <dbReference type="EC" id="1.13.12.3"/>
    </reaction>
</comment>
<dbReference type="GO" id="GO:0050361">
    <property type="term" value="F:tryptophan 2-monooxygenase activity"/>
    <property type="evidence" value="ECO:0007669"/>
    <property type="project" value="UniProtKB-EC"/>
</dbReference>
<evidence type="ECO:0000256" key="3">
    <source>
        <dbReference type="ARBA" id="ARBA00005833"/>
    </source>
</evidence>
<dbReference type="GO" id="GO:0009851">
    <property type="term" value="P:auxin biosynthetic process"/>
    <property type="evidence" value="ECO:0007669"/>
    <property type="project" value="UniProtKB-KW"/>
</dbReference>
<dbReference type="EMBL" id="VRZA01000005">
    <property type="protein sequence ID" value="TXS92009.1"/>
    <property type="molecule type" value="Genomic_DNA"/>
</dbReference>
<keyword evidence="7" id="KW-0073">Auxin biosynthesis</keyword>
<reference evidence="11 12" key="1">
    <citation type="submission" date="2019-08" db="EMBL/GenBank/DDBJ databases">
        <title>Parahaliea maris sp. nov., isolated from the surface seawater.</title>
        <authorList>
            <person name="Liu Y."/>
        </authorList>
    </citation>
    <scope>NUCLEOTIDE SEQUENCE [LARGE SCALE GENOMIC DNA]</scope>
    <source>
        <strain evidence="11 12">HSLHS9</strain>
    </source>
</reference>
<dbReference type="InterPro" id="IPR050281">
    <property type="entry name" value="Flavin_monoamine_oxidase"/>
</dbReference>
<evidence type="ECO:0000259" key="10">
    <source>
        <dbReference type="Pfam" id="PF01593"/>
    </source>
</evidence>
<feature type="binding site" evidence="9">
    <location>
        <position position="259"/>
    </location>
    <ligand>
        <name>FAD</name>
        <dbReference type="ChEBI" id="CHEBI:57692"/>
    </ligand>
</feature>
<proteinExistence type="inferred from homology"/>
<keyword evidence="12" id="KW-1185">Reference proteome</keyword>
<dbReference type="Gene3D" id="1.10.405.10">
    <property type="entry name" value="Guanine Nucleotide Dissociation Inhibitor, domain 1"/>
    <property type="match status" value="1"/>
</dbReference>
<comment type="caution">
    <text evidence="11">The sequence shown here is derived from an EMBL/GenBank/DDBJ whole genome shotgun (WGS) entry which is preliminary data.</text>
</comment>
<accession>A0A5C8ZVX4</accession>
<dbReference type="Gene3D" id="3.50.50.60">
    <property type="entry name" value="FAD/NAD(P)-binding domain"/>
    <property type="match status" value="1"/>
</dbReference>
<evidence type="ECO:0000256" key="7">
    <source>
        <dbReference type="ARBA" id="ARBA00023070"/>
    </source>
</evidence>
<evidence type="ECO:0000256" key="8">
    <source>
        <dbReference type="ARBA" id="ARBA00047321"/>
    </source>
</evidence>
<feature type="binding site" evidence="9">
    <location>
        <begin position="59"/>
        <end position="60"/>
    </location>
    <ligand>
        <name>FAD</name>
        <dbReference type="ChEBI" id="CHEBI:57692"/>
    </ligand>
</feature>
<dbReference type="InterPro" id="IPR001613">
    <property type="entry name" value="Flavin_amine_oxidase"/>
</dbReference>